<dbReference type="Proteomes" id="UP000800235">
    <property type="component" value="Unassembled WGS sequence"/>
</dbReference>
<keyword evidence="2" id="KW-1185">Reference proteome</keyword>
<evidence type="ECO:0000313" key="2">
    <source>
        <dbReference type="Proteomes" id="UP000800235"/>
    </source>
</evidence>
<dbReference type="PANTHER" id="PTHR42085:SF2">
    <property type="entry name" value="F-BOX DOMAIN-CONTAINING PROTEIN"/>
    <property type="match status" value="1"/>
</dbReference>
<evidence type="ECO:0008006" key="3">
    <source>
        <dbReference type="Google" id="ProtNLM"/>
    </source>
</evidence>
<sequence>MDDVTSINSIDDVLDNAETLASEVIKYNLVNQEILSSLPLALRNTINSLDRAHINVLRAALNKFPVFDFLALPLEMRRKVYRFLLLPADGRVCRSRNHRSTCISPSIFLVSVQILEEAQDVFYRETTCLLKCNTPRHSPEWLALNKTALIMGRKITLAVDAYTPHIAFGSGNKHSIGFMLKTICDWHAQRCATESNAPITLELKFKTPSAWDTNSGYAVNIFDADETNVQRLTLEYILRATWYRVHIIQVMETMREELASLAAHVTITFNVDLATSTSHAKRINAKEVRCYVESIDRVYRLNLQRVDRNSFKEESLPIGASL</sequence>
<proteinExistence type="predicted"/>
<dbReference type="EMBL" id="MU007016">
    <property type="protein sequence ID" value="KAF2434642.1"/>
    <property type="molecule type" value="Genomic_DNA"/>
</dbReference>
<dbReference type="AlphaFoldDB" id="A0A9P4NZU2"/>
<accession>A0A9P4NZU2</accession>
<comment type="caution">
    <text evidence="1">The sequence shown here is derived from an EMBL/GenBank/DDBJ whole genome shotgun (WGS) entry which is preliminary data.</text>
</comment>
<dbReference type="PANTHER" id="PTHR42085">
    <property type="entry name" value="F-BOX DOMAIN-CONTAINING PROTEIN"/>
    <property type="match status" value="1"/>
</dbReference>
<gene>
    <name evidence="1" type="ORF">EJ08DRAFT_730832</name>
</gene>
<protein>
    <recommendedName>
        <fullName evidence="3">F-box domain-containing protein</fullName>
    </recommendedName>
</protein>
<name>A0A9P4NZU2_9PEZI</name>
<evidence type="ECO:0000313" key="1">
    <source>
        <dbReference type="EMBL" id="KAF2434642.1"/>
    </source>
</evidence>
<reference evidence="1" key="1">
    <citation type="journal article" date="2020" name="Stud. Mycol.">
        <title>101 Dothideomycetes genomes: a test case for predicting lifestyles and emergence of pathogens.</title>
        <authorList>
            <person name="Haridas S."/>
            <person name="Albert R."/>
            <person name="Binder M."/>
            <person name="Bloem J."/>
            <person name="Labutti K."/>
            <person name="Salamov A."/>
            <person name="Andreopoulos B."/>
            <person name="Baker S."/>
            <person name="Barry K."/>
            <person name="Bills G."/>
            <person name="Bluhm B."/>
            <person name="Cannon C."/>
            <person name="Castanera R."/>
            <person name="Culley D."/>
            <person name="Daum C."/>
            <person name="Ezra D."/>
            <person name="Gonzalez J."/>
            <person name="Henrissat B."/>
            <person name="Kuo A."/>
            <person name="Liang C."/>
            <person name="Lipzen A."/>
            <person name="Lutzoni F."/>
            <person name="Magnuson J."/>
            <person name="Mondo S."/>
            <person name="Nolan M."/>
            <person name="Ohm R."/>
            <person name="Pangilinan J."/>
            <person name="Park H.-J."/>
            <person name="Ramirez L."/>
            <person name="Alfaro M."/>
            <person name="Sun H."/>
            <person name="Tritt A."/>
            <person name="Yoshinaga Y."/>
            <person name="Zwiers L.-H."/>
            <person name="Turgeon B."/>
            <person name="Goodwin S."/>
            <person name="Spatafora J."/>
            <person name="Crous P."/>
            <person name="Grigoriev I."/>
        </authorList>
    </citation>
    <scope>NUCLEOTIDE SEQUENCE</scope>
    <source>
        <strain evidence="1">CBS 130266</strain>
    </source>
</reference>
<organism evidence="1 2">
    <name type="scientific">Tothia fuscella</name>
    <dbReference type="NCBI Taxonomy" id="1048955"/>
    <lineage>
        <taxon>Eukaryota</taxon>
        <taxon>Fungi</taxon>
        <taxon>Dikarya</taxon>
        <taxon>Ascomycota</taxon>
        <taxon>Pezizomycotina</taxon>
        <taxon>Dothideomycetes</taxon>
        <taxon>Pleosporomycetidae</taxon>
        <taxon>Venturiales</taxon>
        <taxon>Cylindrosympodiaceae</taxon>
        <taxon>Tothia</taxon>
    </lineage>
</organism>
<dbReference type="OrthoDB" id="62952at2759"/>
<dbReference type="InterPro" id="IPR038883">
    <property type="entry name" value="AN11006-like"/>
</dbReference>